<feature type="domain" description="Vps52 C-terminal" evidence="8">
    <location>
        <begin position="1056"/>
        <end position="1099"/>
    </location>
</feature>
<dbReference type="GO" id="GO:0006896">
    <property type="term" value="P:Golgi to vacuole transport"/>
    <property type="evidence" value="ECO:0007669"/>
    <property type="project" value="TreeGrafter"/>
</dbReference>
<feature type="region of interest" description="Disordered" evidence="6">
    <location>
        <begin position="1138"/>
        <end position="1163"/>
    </location>
</feature>
<feature type="region of interest" description="Disordered" evidence="6">
    <location>
        <begin position="531"/>
        <end position="609"/>
    </location>
</feature>
<evidence type="ECO:0000313" key="9">
    <source>
        <dbReference type="EMBL" id="THH11482.1"/>
    </source>
</evidence>
<evidence type="ECO:0000256" key="4">
    <source>
        <dbReference type="ARBA" id="ARBA00022927"/>
    </source>
</evidence>
<feature type="domain" description="Vps52 C-terminal" evidence="8">
    <location>
        <begin position="1178"/>
        <end position="1352"/>
    </location>
</feature>
<feature type="region of interest" description="Disordered" evidence="6">
    <location>
        <begin position="75"/>
        <end position="96"/>
    </location>
</feature>
<feature type="compositionally biased region" description="Polar residues" evidence="6">
    <location>
        <begin position="192"/>
        <end position="202"/>
    </location>
</feature>
<dbReference type="GO" id="GO:0019905">
    <property type="term" value="F:syntaxin binding"/>
    <property type="evidence" value="ECO:0007669"/>
    <property type="project" value="TreeGrafter"/>
</dbReference>
<comment type="subcellular location">
    <subcellularLocation>
        <location evidence="1">Golgi apparatus</location>
        <location evidence="1">trans-Golgi network</location>
    </subcellularLocation>
</comment>
<sequence>MDGERQSTRSLPSNSAVRASCALDCMPLPQGVLRHEPNSPPVSPAFDLHCCRSAAPECCMLSVCTPSPHPLRAYPSDDRHVNSAAHRGPLDESTPSFYPSHLAQYASLPRPPLPAGHSGLPALPPSLMPGSRARARTSETLGSFESSLFFQQTAPPPMPTPMISPTNYVAHPYALSPPSFDRPLVPPKPHLWTSTSAGTSRQTRPEIPPKSFSEPGHSFAPLMTPQTPLSPEDSDELVARALELSIQDTGPAGWSEADDDILARVIEESMASIDATTTQGLTSTSSQLLTTDTIVEPLSASSSSPSSTSFSSPGFTETPASSDYSHSFENDRVVKGKERLSGEINLEELDKQELEMIMLEDELRRKQLAMDEELARSIAREEASPSPKRPLLHSLPSSSSSSSDAGTDTSSLPINRNSRPPSYQYSLTSGRSSSFSSSSTPRRLSPDSHTSFVTTNGYGSRPLPPKGVASPAQSSSIVGSASALDKLGRSASAQAALPSPMESDTNRGAAEAKWLPQVLNSTRLNTVIPAQGLHDSSSPEASPSSPKVKPKTSLNDFSRVSASGSIAATSPSIEETPENVSESDQSSVSSPTEQDEGQLVSTDRPSSAPMVEDDLLMGVSFGFNAPSLSIAHLPMQGPIPNIITLPYGKSPPLHIQAPNWKQLLKLLTRLSESRIEPTVEALAGAKSELRLRTVLQFVKVHHASNDWLTIVYLSIDVPVPPQVPNAFKYTNGDVSTFPYSYVSSPLPALLRAGAGDSDLAKCFTVPATANAPYPKLPLALPDYAMYLHSVLEASRRAASDSSGGLRRLAKMVDGFYPQVAGSRDGLGTDVDLPDSQVLGSTFDSDKFFYTNNAKQYVDLHDQVETSIGLLDSLEGFLSTFQTDLVAVSGQISNLQDRNSDVDEAWLTVIPDFERRLNTLNARKRVKAARDLSEVTEGLRIVAATKIRVFFLSLIQPLRTSMTTNMQVLQTSVLIKYRPLYEFLQTQAEDVAKEIQRSYIVAARVYYETGFRRYTRSLGWMKARTTEKSEPIANSDAQAEYTVDESRLANARIDGPPVVQAYLAENKAHKEPLEALFRSMLLVLMDNATAEYTFISVFFVPPSQGLDVPVPESSRSFYSLSQSQEISAIDARRTSLATETVGSPPLRRRESLSRSVSNDPPNAVLGPRNISKEELSLLATIWKQIMEPTLTYCQVSTFADSILEATPPVIPLLTMIRLMKNVLAEVQTRGCALLESWLFGLRMQFWPVFQKLMAEHILSLNKLTEAATGGYFRRATGPSDAVVQAIADRYVVIFWSFILLTDTEDETMIFSNLLRLRQELTALITNQSKRLTDPLKSATFQSTLFETLLQAMSKSLYSMTHPKAQAELAYWREREEESRRRISSTNVTRQGR</sequence>
<feature type="region of interest" description="Disordered" evidence="6">
    <location>
        <begin position="379"/>
        <end position="474"/>
    </location>
</feature>
<proteinExistence type="inferred from homology"/>
<dbReference type="GO" id="GO:0015031">
    <property type="term" value="P:protein transport"/>
    <property type="evidence" value="ECO:0007669"/>
    <property type="project" value="UniProtKB-KW"/>
</dbReference>
<reference evidence="9 10" key="1">
    <citation type="submission" date="2019-02" db="EMBL/GenBank/DDBJ databases">
        <title>Genome sequencing of the rare red list fungi Phellinidium pouzarii.</title>
        <authorList>
            <person name="Buettner E."/>
            <person name="Kellner H."/>
        </authorList>
    </citation>
    <scope>NUCLEOTIDE SEQUENCE [LARGE SCALE GENOMIC DNA]</scope>
    <source>
        <strain evidence="9 10">DSM 108285</strain>
    </source>
</reference>
<keyword evidence="4" id="KW-0653">Protein transport</keyword>
<dbReference type="EMBL" id="SGPK01000013">
    <property type="protein sequence ID" value="THH11482.1"/>
    <property type="molecule type" value="Genomic_DNA"/>
</dbReference>
<gene>
    <name evidence="9" type="ORF">EW145_g643</name>
</gene>
<dbReference type="GO" id="GO:0000938">
    <property type="term" value="C:GARP complex"/>
    <property type="evidence" value="ECO:0007669"/>
    <property type="project" value="TreeGrafter"/>
</dbReference>
<dbReference type="GO" id="GO:0005829">
    <property type="term" value="C:cytosol"/>
    <property type="evidence" value="ECO:0007669"/>
    <property type="project" value="GOC"/>
</dbReference>
<keyword evidence="10" id="KW-1185">Reference proteome</keyword>
<comment type="similarity">
    <text evidence="2">Belongs to the VPS52 family.</text>
</comment>
<feature type="compositionally biased region" description="Polar residues" evidence="6">
    <location>
        <begin position="449"/>
        <end position="458"/>
    </location>
</feature>
<feature type="domain" description="Vps52 coiled-coil" evidence="7">
    <location>
        <begin position="921"/>
        <end position="983"/>
    </location>
</feature>
<feature type="compositionally biased region" description="Low complexity" evidence="6">
    <location>
        <begin position="298"/>
        <end position="312"/>
    </location>
</feature>
<dbReference type="GO" id="GO:0042147">
    <property type="term" value="P:retrograde transport, endosome to Golgi"/>
    <property type="evidence" value="ECO:0007669"/>
    <property type="project" value="TreeGrafter"/>
</dbReference>
<evidence type="ECO:0000313" key="10">
    <source>
        <dbReference type="Proteomes" id="UP000308199"/>
    </source>
</evidence>
<feature type="compositionally biased region" description="Polar residues" evidence="6">
    <location>
        <begin position="313"/>
        <end position="325"/>
    </location>
</feature>
<dbReference type="GO" id="GO:0032456">
    <property type="term" value="P:endocytic recycling"/>
    <property type="evidence" value="ECO:0007669"/>
    <property type="project" value="TreeGrafter"/>
</dbReference>
<evidence type="ECO:0000256" key="6">
    <source>
        <dbReference type="SAM" id="MobiDB-lite"/>
    </source>
</evidence>
<feature type="region of interest" description="Disordered" evidence="6">
    <location>
        <begin position="298"/>
        <end position="329"/>
    </location>
</feature>
<protein>
    <submittedName>
        <fullName evidence="9">Uncharacterized protein</fullName>
    </submittedName>
</protein>
<comment type="caution">
    <text evidence="9">The sequence shown here is derived from an EMBL/GenBank/DDBJ whole genome shotgun (WGS) entry which is preliminary data.</text>
</comment>
<name>A0A4S4LHM4_9AGAM</name>
<dbReference type="Pfam" id="PF20655">
    <property type="entry name" value="Vps52_C"/>
    <property type="match status" value="2"/>
</dbReference>
<keyword evidence="3" id="KW-0813">Transport</keyword>
<dbReference type="InterPro" id="IPR048361">
    <property type="entry name" value="Vps52_C"/>
</dbReference>
<evidence type="ECO:0000256" key="2">
    <source>
        <dbReference type="ARBA" id="ARBA00008180"/>
    </source>
</evidence>
<organism evidence="9 10">
    <name type="scientific">Phellinidium pouzarii</name>
    <dbReference type="NCBI Taxonomy" id="167371"/>
    <lineage>
        <taxon>Eukaryota</taxon>
        <taxon>Fungi</taxon>
        <taxon>Dikarya</taxon>
        <taxon>Basidiomycota</taxon>
        <taxon>Agaricomycotina</taxon>
        <taxon>Agaricomycetes</taxon>
        <taxon>Hymenochaetales</taxon>
        <taxon>Hymenochaetaceae</taxon>
        <taxon>Phellinidium</taxon>
    </lineage>
</organism>
<evidence type="ECO:0000259" key="7">
    <source>
        <dbReference type="Pfam" id="PF04129"/>
    </source>
</evidence>
<evidence type="ECO:0000256" key="3">
    <source>
        <dbReference type="ARBA" id="ARBA00022448"/>
    </source>
</evidence>
<dbReference type="InterPro" id="IPR048319">
    <property type="entry name" value="Vps52_CC"/>
</dbReference>
<feature type="compositionally biased region" description="Polar residues" evidence="6">
    <location>
        <begin position="554"/>
        <end position="573"/>
    </location>
</feature>
<dbReference type="OrthoDB" id="19482at2759"/>
<feature type="region of interest" description="Disordered" evidence="6">
    <location>
        <begin position="191"/>
        <end position="232"/>
    </location>
</feature>
<dbReference type="Pfam" id="PF04129">
    <property type="entry name" value="Vps52_CC"/>
    <property type="match status" value="1"/>
</dbReference>
<dbReference type="Proteomes" id="UP000308199">
    <property type="component" value="Unassembled WGS sequence"/>
</dbReference>
<dbReference type="InterPro" id="IPR007258">
    <property type="entry name" value="Vps52"/>
</dbReference>
<evidence type="ECO:0000256" key="5">
    <source>
        <dbReference type="ARBA" id="ARBA00023034"/>
    </source>
</evidence>
<dbReference type="PANTHER" id="PTHR14190:SF7">
    <property type="entry name" value="VACUOLAR PROTEIN SORTING-ASSOCIATED PROTEIN 52 HOMOLOG"/>
    <property type="match status" value="1"/>
</dbReference>
<feature type="compositionally biased region" description="Low complexity" evidence="6">
    <location>
        <begin position="536"/>
        <end position="553"/>
    </location>
</feature>
<feature type="region of interest" description="Disordered" evidence="6">
    <location>
        <begin position="108"/>
        <end position="134"/>
    </location>
</feature>
<evidence type="ECO:0000256" key="1">
    <source>
        <dbReference type="ARBA" id="ARBA00004601"/>
    </source>
</evidence>
<dbReference type="PANTHER" id="PTHR14190">
    <property type="entry name" value="SUPPRESSOR OF ACTIN MUTATIONS 2/VACUOLAR PROTEIN SORTING 52"/>
    <property type="match status" value="1"/>
</dbReference>
<feature type="compositionally biased region" description="Polar residues" evidence="6">
    <location>
        <begin position="404"/>
        <end position="425"/>
    </location>
</feature>
<accession>A0A4S4LHM4</accession>
<feature type="compositionally biased region" description="Low complexity" evidence="6">
    <location>
        <begin position="392"/>
        <end position="403"/>
    </location>
</feature>
<keyword evidence="5" id="KW-0333">Golgi apparatus</keyword>
<feature type="compositionally biased region" description="Low complexity" evidence="6">
    <location>
        <begin position="426"/>
        <end position="443"/>
    </location>
</feature>
<evidence type="ECO:0000259" key="8">
    <source>
        <dbReference type="Pfam" id="PF20655"/>
    </source>
</evidence>